<reference evidence="13 14" key="1">
    <citation type="submission" date="2023-06" db="EMBL/GenBank/DDBJ databases">
        <title>Roseiconus lacunae JC819 isolated from Gulf of Mannar region, Tamil Nadu.</title>
        <authorList>
            <person name="Pk S."/>
            <person name="Ch S."/>
            <person name="Ch V.R."/>
        </authorList>
    </citation>
    <scope>NUCLEOTIDE SEQUENCE [LARGE SCALE GENOMIC DNA]</scope>
    <source>
        <strain evidence="13 14">JC819</strain>
    </source>
</reference>
<evidence type="ECO:0000256" key="3">
    <source>
        <dbReference type="ARBA" id="ARBA00022692"/>
    </source>
</evidence>
<feature type="domain" description="CBS" evidence="12">
    <location>
        <begin position="553"/>
        <end position="612"/>
    </location>
</feature>
<accession>A0ABT7PKD1</accession>
<keyword evidence="14" id="KW-1185">Reference proteome</keyword>
<evidence type="ECO:0000256" key="2">
    <source>
        <dbReference type="ARBA" id="ARBA00022448"/>
    </source>
</evidence>
<dbReference type="SUPFAM" id="SSF81340">
    <property type="entry name" value="Clc chloride channel"/>
    <property type="match status" value="1"/>
</dbReference>
<evidence type="ECO:0000256" key="7">
    <source>
        <dbReference type="ARBA" id="ARBA00023173"/>
    </source>
</evidence>
<dbReference type="Gene3D" id="1.10.3080.10">
    <property type="entry name" value="Clc chloride channel"/>
    <property type="match status" value="1"/>
</dbReference>
<dbReference type="PROSITE" id="PS51371">
    <property type="entry name" value="CBS"/>
    <property type="match status" value="2"/>
</dbReference>
<keyword evidence="2" id="KW-0813">Transport</keyword>
<feature type="transmembrane region" description="Helical" evidence="11">
    <location>
        <begin position="176"/>
        <end position="200"/>
    </location>
</feature>
<feature type="transmembrane region" description="Helical" evidence="11">
    <location>
        <begin position="20"/>
        <end position="40"/>
    </location>
</feature>
<dbReference type="PANTHER" id="PTHR43427">
    <property type="entry name" value="CHLORIDE CHANNEL PROTEIN CLC-E"/>
    <property type="match status" value="1"/>
</dbReference>
<dbReference type="InterPro" id="IPR000644">
    <property type="entry name" value="CBS_dom"/>
</dbReference>
<proteinExistence type="predicted"/>
<gene>
    <name evidence="13" type="ORF">QTN89_16025</name>
</gene>
<sequence>MRTLRRLNSAFGFQTSAKWIILATVVGVTSGLGAIAFDVLGQLVVRLTLVHVAGYAPPEALGEHTRFEHMLGGPTAPFSPWWIVAIMTAGGLVSGILVYTFAPEAAGAGTDAALDAFHNRQGRIQARIPFVKTLASAITLGTGGSGGREGPIAQICAGFASAISTQLKLSHRERRILLAAGMGAGVGAIFRAPLAGAIFAGEILYSDADLEADVILPASAASVIAYSLYTQSLPPDSRFVPLFGEDLQHLFSTPLELIPYAILAIILTIMAIGYAGILRGTRGLFERMPLPPHVRPAIGAGLAGLTAIGLLKLFQGDERILGVLGTGYGSLQVAVTAAGQMGIPLLLVIAIGKSVTAALTISSGGAGGVFGPSMVIGGCVGAAVGLTFQAIVPSLVSEPEAFAVVGMAGFFAGVARAPISTIIMVRALTGDYGLLLPTMLVSTLTFFTCRRFNLYEKQVPTRMDSRAHRGDFIVDVLEGLQVQDIFRHDPRLVVISEGMTLDDIVHGLAYTNQHYFPVVDSEGKMIGIFSDEDVRAYLYDDTLWKLVNAEDVMISNFIAVAPQDNLNTALKRFTSMNLDELPVIDPEQPGKLLGMLRRKETIDAYNRRLVELKRVEGEH</sequence>
<keyword evidence="5" id="KW-0406">Ion transport</keyword>
<evidence type="ECO:0000256" key="10">
    <source>
        <dbReference type="PROSITE-ProRule" id="PRU00703"/>
    </source>
</evidence>
<organism evidence="13 14">
    <name type="scientific">Roseiconus lacunae</name>
    <dbReference type="NCBI Taxonomy" id="2605694"/>
    <lineage>
        <taxon>Bacteria</taxon>
        <taxon>Pseudomonadati</taxon>
        <taxon>Planctomycetota</taxon>
        <taxon>Planctomycetia</taxon>
        <taxon>Pirellulales</taxon>
        <taxon>Pirellulaceae</taxon>
        <taxon>Roseiconus</taxon>
    </lineage>
</organism>
<protein>
    <submittedName>
        <fullName evidence="13">Chloride channel protein</fullName>
    </submittedName>
</protein>
<evidence type="ECO:0000313" key="14">
    <source>
        <dbReference type="Proteomes" id="UP001239462"/>
    </source>
</evidence>
<keyword evidence="9" id="KW-0407">Ion channel</keyword>
<evidence type="ECO:0000256" key="8">
    <source>
        <dbReference type="ARBA" id="ARBA00023214"/>
    </source>
</evidence>
<dbReference type="InterPro" id="IPR001807">
    <property type="entry name" value="ClC"/>
</dbReference>
<keyword evidence="4 11" id="KW-1133">Transmembrane helix</keyword>
<feature type="transmembrane region" description="Helical" evidence="11">
    <location>
        <begin position="81"/>
        <end position="102"/>
    </location>
</feature>
<dbReference type="Pfam" id="PF00571">
    <property type="entry name" value="CBS"/>
    <property type="match status" value="2"/>
</dbReference>
<evidence type="ECO:0000256" key="5">
    <source>
        <dbReference type="ARBA" id="ARBA00023065"/>
    </source>
</evidence>
<dbReference type="Pfam" id="PF00654">
    <property type="entry name" value="Voltage_CLC"/>
    <property type="match status" value="1"/>
</dbReference>
<keyword evidence="3 11" id="KW-0812">Transmembrane</keyword>
<comment type="caution">
    <text evidence="13">The sequence shown here is derived from an EMBL/GenBank/DDBJ whole genome shotgun (WGS) entry which is preliminary data.</text>
</comment>
<evidence type="ECO:0000256" key="4">
    <source>
        <dbReference type="ARBA" id="ARBA00022989"/>
    </source>
</evidence>
<keyword evidence="7" id="KW-0869">Chloride channel</keyword>
<feature type="domain" description="CBS" evidence="12">
    <location>
        <begin position="488"/>
        <end position="546"/>
    </location>
</feature>
<feature type="transmembrane region" description="Helical" evidence="11">
    <location>
        <begin position="257"/>
        <end position="277"/>
    </location>
</feature>
<dbReference type="CDD" id="cd00400">
    <property type="entry name" value="Voltage_gated_ClC"/>
    <property type="match status" value="1"/>
</dbReference>
<evidence type="ECO:0000256" key="6">
    <source>
        <dbReference type="ARBA" id="ARBA00023136"/>
    </source>
</evidence>
<feature type="transmembrane region" description="Helical" evidence="11">
    <location>
        <begin position="369"/>
        <end position="392"/>
    </location>
</feature>
<dbReference type="EMBL" id="JASZZN010000011">
    <property type="protein sequence ID" value="MDM4016956.1"/>
    <property type="molecule type" value="Genomic_DNA"/>
</dbReference>
<evidence type="ECO:0000259" key="12">
    <source>
        <dbReference type="PROSITE" id="PS51371"/>
    </source>
</evidence>
<feature type="transmembrane region" description="Helical" evidence="11">
    <location>
        <begin position="404"/>
        <end position="428"/>
    </location>
</feature>
<feature type="transmembrane region" description="Helical" evidence="11">
    <location>
        <begin position="434"/>
        <end position="453"/>
    </location>
</feature>
<keyword evidence="10" id="KW-0129">CBS domain</keyword>
<dbReference type="InterPro" id="IPR014743">
    <property type="entry name" value="Cl-channel_core"/>
</dbReference>
<evidence type="ECO:0000256" key="11">
    <source>
        <dbReference type="SAM" id="Phobius"/>
    </source>
</evidence>
<dbReference type="RefSeq" id="WP_149498347.1">
    <property type="nucleotide sequence ID" value="NZ_CP141221.1"/>
</dbReference>
<dbReference type="Gene3D" id="3.10.580.10">
    <property type="entry name" value="CBS-domain"/>
    <property type="match status" value="1"/>
</dbReference>
<evidence type="ECO:0000313" key="13">
    <source>
        <dbReference type="EMBL" id="MDM4016956.1"/>
    </source>
</evidence>
<dbReference type="SMART" id="SM00116">
    <property type="entry name" value="CBS"/>
    <property type="match status" value="2"/>
</dbReference>
<keyword evidence="6 11" id="KW-0472">Membrane</keyword>
<evidence type="ECO:0000256" key="1">
    <source>
        <dbReference type="ARBA" id="ARBA00004141"/>
    </source>
</evidence>
<dbReference type="Proteomes" id="UP001239462">
    <property type="component" value="Unassembled WGS sequence"/>
</dbReference>
<dbReference type="PANTHER" id="PTHR43427:SF6">
    <property type="entry name" value="CHLORIDE CHANNEL PROTEIN CLC-E"/>
    <property type="match status" value="1"/>
</dbReference>
<dbReference type="InterPro" id="IPR046342">
    <property type="entry name" value="CBS_dom_sf"/>
</dbReference>
<dbReference type="InterPro" id="IPR050368">
    <property type="entry name" value="ClC-type_chloride_channel"/>
</dbReference>
<dbReference type="SUPFAM" id="SSF54631">
    <property type="entry name" value="CBS-domain pair"/>
    <property type="match status" value="1"/>
</dbReference>
<name>A0ABT7PKD1_9BACT</name>
<keyword evidence="8" id="KW-0868">Chloride</keyword>
<dbReference type="PRINTS" id="PR00762">
    <property type="entry name" value="CLCHANNEL"/>
</dbReference>
<evidence type="ECO:0000256" key="9">
    <source>
        <dbReference type="ARBA" id="ARBA00023303"/>
    </source>
</evidence>
<comment type="subcellular location">
    <subcellularLocation>
        <location evidence="1">Membrane</location>
        <topology evidence="1">Multi-pass membrane protein</topology>
    </subcellularLocation>
</comment>